<evidence type="ECO:0000259" key="1">
    <source>
        <dbReference type="PROSITE" id="PS50112"/>
    </source>
</evidence>
<dbReference type="CDD" id="cd00130">
    <property type="entry name" value="PAS"/>
    <property type="match status" value="1"/>
</dbReference>
<dbReference type="SUPFAM" id="SSF55785">
    <property type="entry name" value="PYP-like sensor domain (PAS domain)"/>
    <property type="match status" value="1"/>
</dbReference>
<dbReference type="PANTHER" id="PTHR44757:SF2">
    <property type="entry name" value="BIOFILM ARCHITECTURE MAINTENANCE PROTEIN MBAA"/>
    <property type="match status" value="1"/>
</dbReference>
<dbReference type="SUPFAM" id="SSF55073">
    <property type="entry name" value="Nucleotide cyclase"/>
    <property type="match status" value="1"/>
</dbReference>
<dbReference type="SMART" id="SM00052">
    <property type="entry name" value="EAL"/>
    <property type="match status" value="1"/>
</dbReference>
<dbReference type="PROSITE" id="PS50883">
    <property type="entry name" value="EAL"/>
    <property type="match status" value="1"/>
</dbReference>
<dbReference type="CDD" id="cd01949">
    <property type="entry name" value="GGDEF"/>
    <property type="match status" value="1"/>
</dbReference>
<organism evidence="4 5">
    <name type="scientific">Vreelandella olivaria</name>
    <dbReference type="NCBI Taxonomy" id="390919"/>
    <lineage>
        <taxon>Bacteria</taxon>
        <taxon>Pseudomonadati</taxon>
        <taxon>Pseudomonadota</taxon>
        <taxon>Gammaproteobacteria</taxon>
        <taxon>Oceanospirillales</taxon>
        <taxon>Halomonadaceae</taxon>
        <taxon>Vreelandella</taxon>
    </lineage>
</organism>
<feature type="domain" description="GGDEF" evidence="3">
    <location>
        <begin position="205"/>
        <end position="338"/>
    </location>
</feature>
<evidence type="ECO:0000313" key="4">
    <source>
        <dbReference type="EMBL" id="BBI52659.1"/>
    </source>
</evidence>
<dbReference type="PROSITE" id="PS50887">
    <property type="entry name" value="GGDEF"/>
    <property type="match status" value="1"/>
</dbReference>
<evidence type="ECO:0000259" key="2">
    <source>
        <dbReference type="PROSITE" id="PS50883"/>
    </source>
</evidence>
<gene>
    <name evidence="4" type="ORF">HORIV_50800</name>
</gene>
<dbReference type="PROSITE" id="PS50112">
    <property type="entry name" value="PAS"/>
    <property type="match status" value="1"/>
</dbReference>
<dbReference type="InterPro" id="IPR035965">
    <property type="entry name" value="PAS-like_dom_sf"/>
</dbReference>
<dbReference type="InterPro" id="IPR043128">
    <property type="entry name" value="Rev_trsase/Diguanyl_cyclase"/>
</dbReference>
<dbReference type="Gene3D" id="3.30.450.20">
    <property type="entry name" value="PAS domain"/>
    <property type="match status" value="1"/>
</dbReference>
<name>A0ABN5X094_9GAMM</name>
<dbReference type="InterPro" id="IPR000160">
    <property type="entry name" value="GGDEF_dom"/>
</dbReference>
<dbReference type="Gene3D" id="3.20.20.450">
    <property type="entry name" value="EAL domain"/>
    <property type="match status" value="1"/>
</dbReference>
<dbReference type="InterPro" id="IPR029787">
    <property type="entry name" value="Nucleotide_cyclase"/>
</dbReference>
<dbReference type="SMART" id="SM00267">
    <property type="entry name" value="GGDEF"/>
    <property type="match status" value="1"/>
</dbReference>
<keyword evidence="5" id="KW-1185">Reference proteome</keyword>
<dbReference type="Proteomes" id="UP000289555">
    <property type="component" value="Chromosome"/>
</dbReference>
<sequence length="663" mass="72332">MALKKHMLIANGHRGGVCKLKHPIDLEHAETQLRDAEAALQDATEWAQSTLNSIGDAVITTDLAYRVTYLNRVAEQLTGWVSLDAIGKPLSQVLTLVDGHTFLAANNPAQRAIEENRTVELAMGCVLIRQDGSQLNIEDSAAPIHDREGNTKGAVIVFHDACQSPAQSLKLAYQAQHDSLTGLPNRVLLAERLSRAIGLAKRHQHQVALIYLDLDAFKPINDSLGHAVGDALLKLVAGRLSVCVRDTDTICRQGGDEFVVLLSEIEEPEDAGRIAQKILSALAAPYRIDNHELHITTSIGISLYPHHGSDARTLLNNADTAMYHAKDSGSNHFQLFRADMNVQREQRGQIEHQLHRALKEKALFLEFQPRIDIATGYLSSNEALVRWRNPALGLVQPSAFLPVAEACGLLRPIGHWVLCEACHQLKNWRAQGVEIVPMAVNMSAMELRDRSLPARIAEILSETSLDAHFLELEVTESSLMYHQNDAVIATLVELSHLGIRIAIDDFGAGNDSLKRLKCLPIDTINIAPSFVHDMLDSLENANFIKALINFGQSLSLRVIAKGVETQAQLDQLIVQGCDGAQGFLFSKPLAANDYQALLVAGGLRLKHSNAAPGNTLSSTVTPPNKNPPIPLGIVEPRCLPLPGINKGNKPHSKPLVSTCIAIE</sequence>
<dbReference type="Pfam" id="PF00989">
    <property type="entry name" value="PAS"/>
    <property type="match status" value="1"/>
</dbReference>
<dbReference type="NCBIfam" id="TIGR00254">
    <property type="entry name" value="GGDEF"/>
    <property type="match status" value="1"/>
</dbReference>
<evidence type="ECO:0000313" key="5">
    <source>
        <dbReference type="Proteomes" id="UP000289555"/>
    </source>
</evidence>
<protein>
    <submittedName>
        <fullName evidence="4">Uncharacterized protein</fullName>
    </submittedName>
</protein>
<dbReference type="Pfam" id="PF00990">
    <property type="entry name" value="GGDEF"/>
    <property type="match status" value="1"/>
</dbReference>
<dbReference type="SUPFAM" id="SSF141868">
    <property type="entry name" value="EAL domain-like"/>
    <property type="match status" value="1"/>
</dbReference>
<dbReference type="InterPro" id="IPR052155">
    <property type="entry name" value="Biofilm_reg_signaling"/>
</dbReference>
<dbReference type="CDD" id="cd01948">
    <property type="entry name" value="EAL"/>
    <property type="match status" value="1"/>
</dbReference>
<accession>A0ABN5X094</accession>
<dbReference type="InterPro" id="IPR013767">
    <property type="entry name" value="PAS_fold"/>
</dbReference>
<dbReference type="PANTHER" id="PTHR44757">
    <property type="entry name" value="DIGUANYLATE CYCLASE DGCP"/>
    <property type="match status" value="1"/>
</dbReference>
<proteinExistence type="predicted"/>
<evidence type="ECO:0000259" key="3">
    <source>
        <dbReference type="PROSITE" id="PS50887"/>
    </source>
</evidence>
<dbReference type="EMBL" id="AP019416">
    <property type="protein sequence ID" value="BBI52659.1"/>
    <property type="molecule type" value="Genomic_DNA"/>
</dbReference>
<dbReference type="InterPro" id="IPR001633">
    <property type="entry name" value="EAL_dom"/>
</dbReference>
<dbReference type="Pfam" id="PF00563">
    <property type="entry name" value="EAL"/>
    <property type="match status" value="1"/>
</dbReference>
<dbReference type="InterPro" id="IPR035919">
    <property type="entry name" value="EAL_sf"/>
</dbReference>
<dbReference type="Gene3D" id="3.30.70.270">
    <property type="match status" value="1"/>
</dbReference>
<reference evidence="5" key="1">
    <citation type="journal article" date="2019" name="Microbiol. Resour. Announc.">
        <title>Complete Genome Sequence of Halomonas olivaria, a Moderately Halophilic Bacterium Isolated from Olive Processing Effluents, Obtained by Nanopore Sequencing.</title>
        <authorList>
            <person name="Nagata S."/>
            <person name="Ii K.M."/>
            <person name="Tsukimi T."/>
            <person name="Miura M.C."/>
            <person name="Galipon J."/>
            <person name="Arakawa K."/>
        </authorList>
    </citation>
    <scope>NUCLEOTIDE SEQUENCE [LARGE SCALE GENOMIC DNA]</scope>
    <source>
        <strain evidence="5">TYRC17</strain>
    </source>
</reference>
<feature type="domain" description="PAS" evidence="1">
    <location>
        <begin position="43"/>
        <end position="116"/>
    </location>
</feature>
<dbReference type="InterPro" id="IPR000014">
    <property type="entry name" value="PAS"/>
</dbReference>
<dbReference type="NCBIfam" id="TIGR00229">
    <property type="entry name" value="sensory_box"/>
    <property type="match status" value="1"/>
</dbReference>
<feature type="domain" description="EAL" evidence="2">
    <location>
        <begin position="347"/>
        <end position="602"/>
    </location>
</feature>
<dbReference type="SMART" id="SM00091">
    <property type="entry name" value="PAS"/>
    <property type="match status" value="1"/>
</dbReference>